<gene>
    <name evidence="2" type="ORF">PY091_12100</name>
</gene>
<sequence length="95" mass="10686">MKNLFLLLAIVLFSSCGHSDGNSVTGTAKIKDSALYYYTQSLNTNLSLTDKKQAANKSIYFAKKRKTDSLYLNILYQKELLSLSLGEYDSLVDYN</sequence>
<organism evidence="2 3">
    <name type="scientific">Flagellimonas okinawensis</name>
    <dbReference type="NCBI Taxonomy" id="3031324"/>
    <lineage>
        <taxon>Bacteria</taxon>
        <taxon>Pseudomonadati</taxon>
        <taxon>Bacteroidota</taxon>
        <taxon>Flavobacteriia</taxon>
        <taxon>Flavobacteriales</taxon>
        <taxon>Flavobacteriaceae</taxon>
        <taxon>Flagellimonas</taxon>
    </lineage>
</organism>
<evidence type="ECO:0000256" key="1">
    <source>
        <dbReference type="SAM" id="SignalP"/>
    </source>
</evidence>
<accession>A0ABT5XPY0</accession>
<name>A0ABT5XPY0_9FLAO</name>
<dbReference type="PROSITE" id="PS51257">
    <property type="entry name" value="PROKAR_LIPOPROTEIN"/>
    <property type="match status" value="1"/>
</dbReference>
<evidence type="ECO:0008006" key="4">
    <source>
        <dbReference type="Google" id="ProtNLM"/>
    </source>
</evidence>
<feature type="chain" id="PRO_5046390265" description="DUF4296 domain-containing protein" evidence="1">
    <location>
        <begin position="20"/>
        <end position="95"/>
    </location>
</feature>
<evidence type="ECO:0000313" key="2">
    <source>
        <dbReference type="EMBL" id="MDF0707962.1"/>
    </source>
</evidence>
<proteinExistence type="predicted"/>
<comment type="caution">
    <text evidence="2">The sequence shown here is derived from an EMBL/GenBank/DDBJ whole genome shotgun (WGS) entry which is preliminary data.</text>
</comment>
<dbReference type="EMBL" id="JARFVA010000004">
    <property type="protein sequence ID" value="MDF0707962.1"/>
    <property type="molecule type" value="Genomic_DNA"/>
</dbReference>
<protein>
    <recommendedName>
        <fullName evidence="4">DUF4296 domain-containing protein</fullName>
    </recommendedName>
</protein>
<keyword evidence="3" id="KW-1185">Reference proteome</keyword>
<evidence type="ECO:0000313" key="3">
    <source>
        <dbReference type="Proteomes" id="UP001217083"/>
    </source>
</evidence>
<dbReference type="Proteomes" id="UP001217083">
    <property type="component" value="Unassembled WGS sequence"/>
</dbReference>
<dbReference type="RefSeq" id="WP_275649929.1">
    <property type="nucleotide sequence ID" value="NZ_JARFVA010000004.1"/>
</dbReference>
<feature type="signal peptide" evidence="1">
    <location>
        <begin position="1"/>
        <end position="19"/>
    </location>
</feature>
<reference evidence="2 3" key="1">
    <citation type="submission" date="2023-03" db="EMBL/GenBank/DDBJ databases">
        <title>Muricauda XX sp. nov. and Muricauda XXX sp. nov., two novel species isolated from Okinawa Trough.</title>
        <authorList>
            <person name="Cao W."/>
            <person name="Deng X."/>
        </authorList>
    </citation>
    <scope>NUCLEOTIDE SEQUENCE [LARGE SCALE GENOMIC DNA]</scope>
    <source>
        <strain evidence="2 3">81s02</strain>
    </source>
</reference>
<keyword evidence="1" id="KW-0732">Signal</keyword>